<dbReference type="SUPFAM" id="SSF51395">
    <property type="entry name" value="FMN-linked oxidoreductases"/>
    <property type="match status" value="1"/>
</dbReference>
<dbReference type="GO" id="GO:0003723">
    <property type="term" value="F:RNA binding"/>
    <property type="evidence" value="ECO:0007669"/>
    <property type="project" value="TreeGrafter"/>
</dbReference>
<evidence type="ECO:0000256" key="5">
    <source>
        <dbReference type="PIRNR" id="PIRNR006621"/>
    </source>
</evidence>
<protein>
    <recommendedName>
        <fullName evidence="5">tRNA-dihydrouridine synthase</fullName>
        <ecNumber evidence="5">1.3.1.-</ecNumber>
    </recommendedName>
</protein>
<accession>A0A0T5X8D5</accession>
<organism evidence="9 10">
    <name type="scientific">Acetomicrobium hydrogeniformans ATCC BAA-1850</name>
    <dbReference type="NCBI Taxonomy" id="592015"/>
    <lineage>
        <taxon>Bacteria</taxon>
        <taxon>Thermotogati</taxon>
        <taxon>Synergistota</taxon>
        <taxon>Synergistia</taxon>
        <taxon>Synergistales</taxon>
        <taxon>Acetomicrobiaceae</taxon>
        <taxon>Acetomicrobium</taxon>
    </lineage>
</organism>
<proteinExistence type="inferred from homology"/>
<evidence type="ECO:0000259" key="8">
    <source>
        <dbReference type="Pfam" id="PF01207"/>
    </source>
</evidence>
<feature type="binding site" evidence="7">
    <location>
        <position position="67"/>
    </location>
    <ligand>
        <name>FMN</name>
        <dbReference type="ChEBI" id="CHEBI:58210"/>
    </ligand>
</feature>
<dbReference type="PANTHER" id="PTHR45846">
    <property type="entry name" value="TRNA-DIHYDROURIDINE(47) SYNTHASE [NAD(P)(+)]-LIKE"/>
    <property type="match status" value="1"/>
</dbReference>
<dbReference type="CDD" id="cd02801">
    <property type="entry name" value="DUS_like_FMN"/>
    <property type="match status" value="1"/>
</dbReference>
<dbReference type="OrthoDB" id="9764501at2"/>
<feature type="binding site" evidence="7">
    <location>
        <begin position="219"/>
        <end position="220"/>
    </location>
    <ligand>
        <name>FMN</name>
        <dbReference type="ChEBI" id="CHEBI:58210"/>
    </ligand>
</feature>
<evidence type="ECO:0000256" key="1">
    <source>
        <dbReference type="ARBA" id="ARBA00022630"/>
    </source>
</evidence>
<dbReference type="EC" id="1.3.1.-" evidence="5"/>
<dbReference type="PANTHER" id="PTHR45846:SF1">
    <property type="entry name" value="TRNA-DIHYDROURIDINE(47) SYNTHASE [NAD(P)(+)]-LIKE"/>
    <property type="match status" value="1"/>
</dbReference>
<dbReference type="InterPro" id="IPR035587">
    <property type="entry name" value="DUS-like_FMN-bd"/>
</dbReference>
<dbReference type="InterPro" id="IPR001269">
    <property type="entry name" value="DUS_fam"/>
</dbReference>
<feature type="binding site" evidence="7">
    <location>
        <begin position="13"/>
        <end position="15"/>
    </location>
    <ligand>
        <name>FMN</name>
        <dbReference type="ChEBI" id="CHEBI:58210"/>
    </ligand>
</feature>
<name>A0A0T5X8D5_9BACT</name>
<dbReference type="Proteomes" id="UP000005273">
    <property type="component" value="Unassembled WGS sequence"/>
</dbReference>
<evidence type="ECO:0000256" key="6">
    <source>
        <dbReference type="PIRSR" id="PIRSR006621-1"/>
    </source>
</evidence>
<comment type="similarity">
    <text evidence="5">Belongs to the dus family.</text>
</comment>
<feature type="domain" description="DUS-like FMN-binding" evidence="8">
    <location>
        <begin position="11"/>
        <end position="302"/>
    </location>
</feature>
<dbReference type="PIRSF" id="PIRSF006621">
    <property type="entry name" value="Dus"/>
    <property type="match status" value="1"/>
</dbReference>
<dbReference type="Pfam" id="PF01207">
    <property type="entry name" value="Dus"/>
    <property type="match status" value="1"/>
</dbReference>
<feature type="active site" description="Proton donor" evidence="6">
    <location>
        <position position="98"/>
    </location>
</feature>
<sequence length="329" mass="36329">MNKMPNNPLWLAPMADITSWPVRKMFFRVGVGLAHTEMVASRALMEGHSSAFYSLQRHHDEGPLVLQLFSGDVASLLEAAQEAFRISSFEALSINMACPSKKVMASGGGASLINRPHVAAEMIRQAKNLGFPIWVKTRIPSRNLKDVASWCDLLISAGAKNVALHGRTVSQGYKGSSDRNIIGEVARAFPGKITGTGDVFTSDDVLDYLEKGCIGVLVARGALKDPFIVLDALAKLGFRNDRKATFEFQREIFRSFLSDLCQVKDNLAMHLLRRFLSCIFKGMPGASQLRSSMARAHGITQAFEIFNSFANNFSDFCAKEEAMNEHRKH</sequence>
<keyword evidence="3 5" id="KW-0819">tRNA processing</keyword>
<dbReference type="Gene3D" id="3.20.20.70">
    <property type="entry name" value="Aldolase class I"/>
    <property type="match status" value="1"/>
</dbReference>
<evidence type="ECO:0000256" key="2">
    <source>
        <dbReference type="ARBA" id="ARBA00022643"/>
    </source>
</evidence>
<keyword evidence="10" id="KW-1185">Reference proteome</keyword>
<keyword evidence="4 5" id="KW-0560">Oxidoreductase</keyword>
<dbReference type="InterPro" id="IPR013785">
    <property type="entry name" value="Aldolase_TIM"/>
</dbReference>
<dbReference type="RefSeq" id="WP_009200473.1">
    <property type="nucleotide sequence ID" value="NZ_ACJX03000001.1"/>
</dbReference>
<reference evidence="10" key="1">
    <citation type="submission" date="2012-09" db="EMBL/GenBank/DDBJ databases">
        <authorList>
            <person name="Weinstock G."/>
            <person name="Sodergren E."/>
            <person name="Clifton S."/>
            <person name="Fulton L."/>
            <person name="Fulton B."/>
            <person name="Courtney L."/>
            <person name="Fronick C."/>
            <person name="Harrison M."/>
            <person name="Strong C."/>
            <person name="Farmer C."/>
            <person name="Delehaunty K."/>
            <person name="Markovic C."/>
            <person name="Hall O."/>
            <person name="Minx P."/>
            <person name="Tomlinson C."/>
            <person name="Mitreva M."/>
            <person name="Nelson J."/>
            <person name="Hou S."/>
            <person name="Wollam A."/>
            <person name="Pepin K.H."/>
            <person name="Johnson M."/>
            <person name="Bhonagiri V."/>
            <person name="Nash W.E."/>
            <person name="Suruliraj S."/>
            <person name="Warren W."/>
            <person name="Chinwalla A."/>
            <person name="Mardis E.R."/>
            <person name="Wilson R.K."/>
        </authorList>
    </citation>
    <scope>NUCLEOTIDE SEQUENCE [LARGE SCALE GENOMIC DNA]</scope>
    <source>
        <strain evidence="10">OS1</strain>
    </source>
</reference>
<comment type="cofactor">
    <cofactor evidence="5 7">
        <name>FMN</name>
        <dbReference type="ChEBI" id="CHEBI:58210"/>
    </cofactor>
</comment>
<dbReference type="GO" id="GO:0050660">
    <property type="term" value="F:flavin adenine dinucleotide binding"/>
    <property type="evidence" value="ECO:0007669"/>
    <property type="project" value="InterPro"/>
</dbReference>
<comment type="function">
    <text evidence="5">Catalyzes the synthesis of 5,6-dihydrouridine (D), a modified base found in the D-loop of most tRNAs, via the reduction of the C5-C6 double bond in target uridines.</text>
</comment>
<dbReference type="eggNOG" id="COG0042">
    <property type="taxonomic scope" value="Bacteria"/>
</dbReference>
<dbReference type="GO" id="GO:0017150">
    <property type="term" value="F:tRNA dihydrouridine synthase activity"/>
    <property type="evidence" value="ECO:0007669"/>
    <property type="project" value="InterPro"/>
</dbReference>
<evidence type="ECO:0000313" key="9">
    <source>
        <dbReference type="EMBL" id="KRT34650.1"/>
    </source>
</evidence>
<evidence type="ECO:0000313" key="10">
    <source>
        <dbReference type="Proteomes" id="UP000005273"/>
    </source>
</evidence>
<feature type="binding site" evidence="7">
    <location>
        <position position="165"/>
    </location>
    <ligand>
        <name>FMN</name>
        <dbReference type="ChEBI" id="CHEBI:58210"/>
    </ligand>
</feature>
<keyword evidence="7" id="KW-0547">Nucleotide-binding</keyword>
<feature type="binding site" evidence="7">
    <location>
        <position position="136"/>
    </location>
    <ligand>
        <name>FMN</name>
        <dbReference type="ChEBI" id="CHEBI:58210"/>
    </ligand>
</feature>
<keyword evidence="1 5" id="KW-0285">Flavoprotein</keyword>
<comment type="caution">
    <text evidence="9">The sequence shown here is derived from an EMBL/GenBank/DDBJ whole genome shotgun (WGS) entry which is preliminary data.</text>
</comment>
<dbReference type="EMBL" id="ACJX03000001">
    <property type="protein sequence ID" value="KRT34650.1"/>
    <property type="molecule type" value="Genomic_DNA"/>
</dbReference>
<evidence type="ECO:0000256" key="4">
    <source>
        <dbReference type="ARBA" id="ARBA00023002"/>
    </source>
</evidence>
<evidence type="ECO:0000256" key="3">
    <source>
        <dbReference type="ARBA" id="ARBA00022694"/>
    </source>
</evidence>
<gene>
    <name evidence="9" type="ORF">HMPREF1705_03888</name>
</gene>
<evidence type="ECO:0000256" key="7">
    <source>
        <dbReference type="PIRSR" id="PIRSR006621-2"/>
    </source>
</evidence>
<keyword evidence="2 5" id="KW-0288">FMN</keyword>
<dbReference type="AlphaFoldDB" id="A0A0T5X8D5"/>
<dbReference type="STRING" id="592015.HMPREF1705_03888"/>